<accession>A0A381TZG9</accession>
<sequence length="114" mass="12787">FSRPIAGYQITQVKLVEMLTNITEAQLLVLRLGRMKDEGTMDFSQVSMAKRANVAMARDIARTSREILGANGIIDDYSPIRHMANLETVYTYEGTHEMHTLILGEKITGHSAFD</sequence>
<dbReference type="PANTHER" id="PTHR42807">
    <property type="entry name" value="GLUTARYL-COA DEHYDROGENASE, MITOCHONDRIAL"/>
    <property type="match status" value="1"/>
</dbReference>
<feature type="domain" description="Acyl-CoA dehydrogenase/oxidase C-terminal" evidence="6">
    <location>
        <begin position="1"/>
        <end position="107"/>
    </location>
</feature>
<dbReference type="GO" id="GO:0004361">
    <property type="term" value="F:glutaryl-CoA dehydrogenase activity"/>
    <property type="evidence" value="ECO:0007669"/>
    <property type="project" value="TreeGrafter"/>
</dbReference>
<evidence type="ECO:0000256" key="4">
    <source>
        <dbReference type="ARBA" id="ARBA00023002"/>
    </source>
</evidence>
<dbReference type="PANTHER" id="PTHR42807:SF1">
    <property type="entry name" value="GLUTARYL-COA DEHYDROGENASE, MITOCHONDRIAL"/>
    <property type="match status" value="1"/>
</dbReference>
<comment type="subcellular location">
    <subcellularLocation>
        <location evidence="1">Mitochondrion</location>
    </subcellularLocation>
</comment>
<dbReference type="GO" id="GO:0033539">
    <property type="term" value="P:fatty acid beta-oxidation using acyl-CoA dehydrogenase"/>
    <property type="evidence" value="ECO:0007669"/>
    <property type="project" value="TreeGrafter"/>
</dbReference>
<dbReference type="EMBL" id="UINC01005446">
    <property type="protein sequence ID" value="SVA21385.1"/>
    <property type="molecule type" value="Genomic_DNA"/>
</dbReference>
<dbReference type="InterPro" id="IPR009075">
    <property type="entry name" value="AcylCo_DH/oxidase_C"/>
</dbReference>
<dbReference type="InterPro" id="IPR036250">
    <property type="entry name" value="AcylCo_DH-like_C"/>
</dbReference>
<evidence type="ECO:0000256" key="3">
    <source>
        <dbReference type="ARBA" id="ARBA00022946"/>
    </source>
</evidence>
<evidence type="ECO:0000256" key="2">
    <source>
        <dbReference type="ARBA" id="ARBA00022630"/>
    </source>
</evidence>
<dbReference type="GO" id="GO:0050660">
    <property type="term" value="F:flavin adenine dinucleotide binding"/>
    <property type="evidence" value="ECO:0007669"/>
    <property type="project" value="TreeGrafter"/>
</dbReference>
<evidence type="ECO:0000256" key="5">
    <source>
        <dbReference type="ARBA" id="ARBA00023128"/>
    </source>
</evidence>
<dbReference type="SUPFAM" id="SSF47203">
    <property type="entry name" value="Acyl-CoA dehydrogenase C-terminal domain-like"/>
    <property type="match status" value="1"/>
</dbReference>
<keyword evidence="3" id="KW-0809">Transit peptide</keyword>
<name>A0A381TZG9_9ZZZZ</name>
<keyword evidence="4" id="KW-0560">Oxidoreductase</keyword>
<dbReference type="InterPro" id="IPR052033">
    <property type="entry name" value="Glutaryl-CoA_DH_mitochondrial"/>
</dbReference>
<dbReference type="GO" id="GO:0005739">
    <property type="term" value="C:mitochondrion"/>
    <property type="evidence" value="ECO:0007669"/>
    <property type="project" value="UniProtKB-SubCell"/>
</dbReference>
<protein>
    <recommendedName>
        <fullName evidence="6">Acyl-CoA dehydrogenase/oxidase C-terminal domain-containing protein</fullName>
    </recommendedName>
</protein>
<dbReference type="AlphaFoldDB" id="A0A381TZG9"/>
<organism evidence="7">
    <name type="scientific">marine metagenome</name>
    <dbReference type="NCBI Taxonomy" id="408172"/>
    <lineage>
        <taxon>unclassified sequences</taxon>
        <taxon>metagenomes</taxon>
        <taxon>ecological metagenomes</taxon>
    </lineage>
</organism>
<gene>
    <name evidence="7" type="ORF">METZ01_LOCUS74239</name>
</gene>
<dbReference type="GO" id="GO:0000062">
    <property type="term" value="F:fatty-acyl-CoA binding"/>
    <property type="evidence" value="ECO:0007669"/>
    <property type="project" value="TreeGrafter"/>
</dbReference>
<keyword evidence="5" id="KW-0496">Mitochondrion</keyword>
<dbReference type="Gene3D" id="1.20.140.10">
    <property type="entry name" value="Butyryl-CoA Dehydrogenase, subunit A, domain 3"/>
    <property type="match status" value="1"/>
</dbReference>
<keyword evidence="2" id="KW-0285">Flavoprotein</keyword>
<evidence type="ECO:0000313" key="7">
    <source>
        <dbReference type="EMBL" id="SVA21385.1"/>
    </source>
</evidence>
<reference evidence="7" key="1">
    <citation type="submission" date="2018-05" db="EMBL/GenBank/DDBJ databases">
        <authorList>
            <person name="Lanie J.A."/>
            <person name="Ng W.-L."/>
            <person name="Kazmierczak K.M."/>
            <person name="Andrzejewski T.M."/>
            <person name="Davidsen T.M."/>
            <person name="Wayne K.J."/>
            <person name="Tettelin H."/>
            <person name="Glass J.I."/>
            <person name="Rusch D."/>
            <person name="Podicherti R."/>
            <person name="Tsui H.-C.T."/>
            <person name="Winkler M.E."/>
        </authorList>
    </citation>
    <scope>NUCLEOTIDE SEQUENCE</scope>
</reference>
<feature type="non-terminal residue" evidence="7">
    <location>
        <position position="1"/>
    </location>
</feature>
<evidence type="ECO:0000259" key="6">
    <source>
        <dbReference type="Pfam" id="PF00441"/>
    </source>
</evidence>
<dbReference type="GO" id="GO:0046949">
    <property type="term" value="P:fatty-acyl-CoA biosynthetic process"/>
    <property type="evidence" value="ECO:0007669"/>
    <property type="project" value="TreeGrafter"/>
</dbReference>
<evidence type="ECO:0000256" key="1">
    <source>
        <dbReference type="ARBA" id="ARBA00004173"/>
    </source>
</evidence>
<dbReference type="Pfam" id="PF00441">
    <property type="entry name" value="Acyl-CoA_dh_1"/>
    <property type="match status" value="1"/>
</dbReference>
<proteinExistence type="predicted"/>